<accession>A0A8H6J4S9</accession>
<keyword evidence="2" id="KW-1185">Reference proteome</keyword>
<sequence>MCYGEVRCHWTPEGDQISPREVRVPIESLEGLSAAQVIELVRHHRKSLVSLELDMYRGMIQNMRRTEREWIGTDRGCVAAMIGETMMRLDKQGLDLIAPGADVASRFEGSHKDLVRVLAWPRYAGPLKPYGTATDALFVWPPS</sequence>
<organism evidence="1 2">
    <name type="scientific">Colletotrichum sojae</name>
    <dbReference type="NCBI Taxonomy" id="2175907"/>
    <lineage>
        <taxon>Eukaryota</taxon>
        <taxon>Fungi</taxon>
        <taxon>Dikarya</taxon>
        <taxon>Ascomycota</taxon>
        <taxon>Pezizomycotina</taxon>
        <taxon>Sordariomycetes</taxon>
        <taxon>Hypocreomycetidae</taxon>
        <taxon>Glomerellales</taxon>
        <taxon>Glomerellaceae</taxon>
        <taxon>Colletotrichum</taxon>
        <taxon>Colletotrichum orchidearum species complex</taxon>
    </lineage>
</organism>
<protein>
    <submittedName>
        <fullName evidence="1">Uncharacterized protein</fullName>
    </submittedName>
</protein>
<reference evidence="1 2" key="1">
    <citation type="journal article" date="2020" name="Phytopathology">
        <title>Genome Sequence Resources of Colletotrichum truncatum, C. plurivorum, C. musicola, and C. sojae: Four Species Pathogenic to Soybean (Glycine max).</title>
        <authorList>
            <person name="Rogerio F."/>
            <person name="Boufleur T.R."/>
            <person name="Ciampi-Guillardi M."/>
            <person name="Sukno S.A."/>
            <person name="Thon M.R."/>
            <person name="Massola Junior N.S."/>
            <person name="Baroncelli R."/>
        </authorList>
    </citation>
    <scope>NUCLEOTIDE SEQUENCE [LARGE SCALE GENOMIC DNA]</scope>
    <source>
        <strain evidence="1 2">LFN0009</strain>
    </source>
</reference>
<comment type="caution">
    <text evidence="1">The sequence shown here is derived from an EMBL/GenBank/DDBJ whole genome shotgun (WGS) entry which is preliminary data.</text>
</comment>
<evidence type="ECO:0000313" key="1">
    <source>
        <dbReference type="EMBL" id="KAF6806171.1"/>
    </source>
</evidence>
<dbReference type="Proteomes" id="UP000652219">
    <property type="component" value="Unassembled WGS sequence"/>
</dbReference>
<evidence type="ECO:0000313" key="2">
    <source>
        <dbReference type="Proteomes" id="UP000652219"/>
    </source>
</evidence>
<dbReference type="AlphaFoldDB" id="A0A8H6J4S9"/>
<dbReference type="EMBL" id="WIGN01000165">
    <property type="protein sequence ID" value="KAF6806171.1"/>
    <property type="molecule type" value="Genomic_DNA"/>
</dbReference>
<proteinExistence type="predicted"/>
<gene>
    <name evidence="1" type="ORF">CSOJ01_09027</name>
</gene>
<name>A0A8H6J4S9_9PEZI</name>